<name>A0ABN8F2E4_9BACT</name>
<dbReference type="RefSeq" id="WP_238749986.1">
    <property type="nucleotide sequence ID" value="NZ_CAKLPZ010000001.1"/>
</dbReference>
<accession>A0ABN8F2E4</accession>
<organism evidence="1 2">
    <name type="scientific">Neolewinella maritima</name>
    <dbReference type="NCBI Taxonomy" id="1383882"/>
    <lineage>
        <taxon>Bacteria</taxon>
        <taxon>Pseudomonadati</taxon>
        <taxon>Bacteroidota</taxon>
        <taxon>Saprospiria</taxon>
        <taxon>Saprospirales</taxon>
        <taxon>Lewinellaceae</taxon>
        <taxon>Neolewinella</taxon>
    </lineage>
</organism>
<reference evidence="1" key="1">
    <citation type="submission" date="2021-12" db="EMBL/GenBank/DDBJ databases">
        <authorList>
            <person name="Rodrigo-Torres L."/>
            <person name="Arahal R. D."/>
            <person name="Lucena T."/>
        </authorList>
    </citation>
    <scope>NUCLEOTIDE SEQUENCE</scope>
    <source>
        <strain evidence="1">CECT 8419</strain>
    </source>
</reference>
<gene>
    <name evidence="1" type="ORF">LEM8419_01073</name>
</gene>
<keyword evidence="2" id="KW-1185">Reference proteome</keyword>
<evidence type="ECO:0000313" key="2">
    <source>
        <dbReference type="Proteomes" id="UP000837803"/>
    </source>
</evidence>
<dbReference type="EMBL" id="CAKLPZ010000001">
    <property type="protein sequence ID" value="CAH0999773.1"/>
    <property type="molecule type" value="Genomic_DNA"/>
</dbReference>
<protein>
    <submittedName>
        <fullName evidence="1">Uncharacterized protein</fullName>
    </submittedName>
</protein>
<comment type="caution">
    <text evidence="1">The sequence shown here is derived from an EMBL/GenBank/DDBJ whole genome shotgun (WGS) entry which is preliminary data.</text>
</comment>
<proteinExistence type="predicted"/>
<evidence type="ECO:0000313" key="1">
    <source>
        <dbReference type="EMBL" id="CAH0999773.1"/>
    </source>
</evidence>
<sequence length="125" mass="14655">MQISHDDQTGYGDPTATYIDRLNQRALEVVNLINTLPLPSELHAELAQSWRITRQKLAFFRRELERCDGEVQEELRIMHSALLPQVMQYQIKVGAMMIADHCDDKQYLEKWSSIWNEFSRQDFAA</sequence>
<dbReference type="Proteomes" id="UP000837803">
    <property type="component" value="Unassembled WGS sequence"/>
</dbReference>